<dbReference type="InterPro" id="IPR051540">
    <property type="entry name" value="S-2-haloacid_dehalogenase"/>
</dbReference>
<protein>
    <submittedName>
        <fullName evidence="2">Haloacid dehalogenase</fullName>
    </submittedName>
</protein>
<dbReference type="Pfam" id="PF00702">
    <property type="entry name" value="Hydrolase"/>
    <property type="match status" value="1"/>
</dbReference>
<organism evidence="2 3">
    <name type="scientific">Virgisporangium aurantiacum</name>
    <dbReference type="NCBI Taxonomy" id="175570"/>
    <lineage>
        <taxon>Bacteria</taxon>
        <taxon>Bacillati</taxon>
        <taxon>Actinomycetota</taxon>
        <taxon>Actinomycetes</taxon>
        <taxon>Micromonosporales</taxon>
        <taxon>Micromonosporaceae</taxon>
        <taxon>Virgisporangium</taxon>
    </lineage>
</organism>
<dbReference type="SFLD" id="SFLDS00003">
    <property type="entry name" value="Haloacid_Dehalogenase"/>
    <property type="match status" value="1"/>
</dbReference>
<dbReference type="Gene3D" id="1.10.150.750">
    <property type="match status" value="1"/>
</dbReference>
<dbReference type="Gene3D" id="3.40.50.1000">
    <property type="entry name" value="HAD superfamily/HAD-like"/>
    <property type="match status" value="1"/>
</dbReference>
<sequence length="247" mass="26735">MKLSDFDALSFDCYGTLIDWEAGIAAVLRPWADAHDLSMTDEQLLAAYSTHEARAEAEHPADLYPRILARAMRGLGTQVGVPVGDDDAAALAGSVPDWPAFADSAEAMRRLSRRYKLVILSNVDRASFAGSNKRLGVTFTSILTAEDIGSYKPSPRNFEALAREVERLGVAEGRLLHVAQSLFHDHVPAKAAGLPTVWIDRRHDKPGWGATPRPPADVTPDWTFTSMVRFADAVDAERATAAGHGSG</sequence>
<dbReference type="InterPro" id="IPR023214">
    <property type="entry name" value="HAD_sf"/>
</dbReference>
<dbReference type="SFLD" id="SFLDG01129">
    <property type="entry name" value="C1.5:_HAD__Beta-PGM__Phosphata"/>
    <property type="match status" value="1"/>
</dbReference>
<keyword evidence="1" id="KW-0378">Hydrolase</keyword>
<gene>
    <name evidence="2" type="primary">dehII_1</name>
    <name evidence="2" type="ORF">Vau01_076070</name>
</gene>
<dbReference type="PANTHER" id="PTHR43316">
    <property type="entry name" value="HYDROLASE, HALOACID DELAHOGENASE-RELATED"/>
    <property type="match status" value="1"/>
</dbReference>
<dbReference type="InterPro" id="IPR006328">
    <property type="entry name" value="2-HAD"/>
</dbReference>
<evidence type="ECO:0000256" key="1">
    <source>
        <dbReference type="ARBA" id="ARBA00022801"/>
    </source>
</evidence>
<keyword evidence="3" id="KW-1185">Reference proteome</keyword>
<dbReference type="AlphaFoldDB" id="A0A8J3Z9X9"/>
<accession>A0A8J3Z9X9</accession>
<dbReference type="SUPFAM" id="SSF56784">
    <property type="entry name" value="HAD-like"/>
    <property type="match status" value="1"/>
</dbReference>
<dbReference type="PANTHER" id="PTHR43316:SF9">
    <property type="entry name" value="ACID DEHALOGENASE, PUTATIVE (AFU_ORTHOLOGUE AFUA_6G14460)-RELATED"/>
    <property type="match status" value="1"/>
</dbReference>
<dbReference type="NCBIfam" id="TIGR01493">
    <property type="entry name" value="HAD-SF-IA-v2"/>
    <property type="match status" value="1"/>
</dbReference>
<name>A0A8J3Z9X9_9ACTN</name>
<dbReference type="GO" id="GO:0019120">
    <property type="term" value="F:hydrolase activity, acting on acid halide bonds, in C-halide compounds"/>
    <property type="evidence" value="ECO:0007669"/>
    <property type="project" value="InterPro"/>
</dbReference>
<evidence type="ECO:0000313" key="3">
    <source>
        <dbReference type="Proteomes" id="UP000612585"/>
    </source>
</evidence>
<reference evidence="2" key="1">
    <citation type="submission" date="2021-01" db="EMBL/GenBank/DDBJ databases">
        <title>Whole genome shotgun sequence of Virgisporangium aurantiacum NBRC 16421.</title>
        <authorList>
            <person name="Komaki H."/>
            <person name="Tamura T."/>
        </authorList>
    </citation>
    <scope>NUCLEOTIDE SEQUENCE</scope>
    <source>
        <strain evidence="2">NBRC 16421</strain>
    </source>
</reference>
<comment type="caution">
    <text evidence="2">The sequence shown here is derived from an EMBL/GenBank/DDBJ whole genome shotgun (WGS) entry which is preliminary data.</text>
</comment>
<dbReference type="EMBL" id="BOPG01000050">
    <property type="protein sequence ID" value="GIJ60091.1"/>
    <property type="molecule type" value="Genomic_DNA"/>
</dbReference>
<dbReference type="InterPro" id="IPR036412">
    <property type="entry name" value="HAD-like_sf"/>
</dbReference>
<proteinExistence type="predicted"/>
<dbReference type="InterPro" id="IPR006439">
    <property type="entry name" value="HAD-SF_hydro_IA"/>
</dbReference>
<evidence type="ECO:0000313" key="2">
    <source>
        <dbReference type="EMBL" id="GIJ60091.1"/>
    </source>
</evidence>
<dbReference type="NCBIfam" id="TIGR01428">
    <property type="entry name" value="HAD_type_II"/>
    <property type="match status" value="1"/>
</dbReference>
<dbReference type="RefSeq" id="WP_204003918.1">
    <property type="nucleotide sequence ID" value="NZ_BOPG01000050.1"/>
</dbReference>
<dbReference type="Proteomes" id="UP000612585">
    <property type="component" value="Unassembled WGS sequence"/>
</dbReference>